<name>A0A9P8TN37_WICPI</name>
<dbReference type="EMBL" id="JAEUBG010002263">
    <property type="protein sequence ID" value="KAH3684931.1"/>
    <property type="molecule type" value="Genomic_DNA"/>
</dbReference>
<sequence length="221" mass="25572">MLSDLTRSKLYDPRDEILVGSKFSSLSLSVLLLISNEDLCLVAGWDIWFLNMCNLLLFSIRRLQSSRRVEIFVAFDLICCAKSSLPLIWNSCNVFRMYALDLVQDTNSSEPATMQYKITVNDFKMCLQFFDVSSNLLLRTWHIFFNSLGLFDKTAMSFNSVAVGPKESLEVASLILISSGDELRFLMLRTQRLDIYFTWFDLLTQWKAAIWLWEQQLVVVV</sequence>
<evidence type="ECO:0000313" key="2">
    <source>
        <dbReference type="Proteomes" id="UP000774326"/>
    </source>
</evidence>
<reference evidence="1" key="2">
    <citation type="submission" date="2021-01" db="EMBL/GenBank/DDBJ databases">
        <authorList>
            <person name="Schikora-Tamarit M.A."/>
        </authorList>
    </citation>
    <scope>NUCLEOTIDE SEQUENCE</scope>
    <source>
        <strain evidence="1">CBS2887</strain>
    </source>
</reference>
<gene>
    <name evidence="1" type="ORF">WICPIJ_004099</name>
</gene>
<dbReference type="AlphaFoldDB" id="A0A9P8TN37"/>
<protein>
    <submittedName>
        <fullName evidence="1">Uncharacterized protein</fullName>
    </submittedName>
</protein>
<dbReference type="Proteomes" id="UP000774326">
    <property type="component" value="Unassembled WGS sequence"/>
</dbReference>
<proteinExistence type="predicted"/>
<comment type="caution">
    <text evidence="1">The sequence shown here is derived from an EMBL/GenBank/DDBJ whole genome shotgun (WGS) entry which is preliminary data.</text>
</comment>
<organism evidence="1 2">
    <name type="scientific">Wickerhamomyces pijperi</name>
    <name type="common">Yeast</name>
    <name type="synonym">Pichia pijperi</name>
    <dbReference type="NCBI Taxonomy" id="599730"/>
    <lineage>
        <taxon>Eukaryota</taxon>
        <taxon>Fungi</taxon>
        <taxon>Dikarya</taxon>
        <taxon>Ascomycota</taxon>
        <taxon>Saccharomycotina</taxon>
        <taxon>Saccharomycetes</taxon>
        <taxon>Phaffomycetales</taxon>
        <taxon>Wickerhamomycetaceae</taxon>
        <taxon>Wickerhamomyces</taxon>
    </lineage>
</organism>
<evidence type="ECO:0000313" key="1">
    <source>
        <dbReference type="EMBL" id="KAH3684931.1"/>
    </source>
</evidence>
<reference evidence="1" key="1">
    <citation type="journal article" date="2021" name="Open Biol.">
        <title>Shared evolutionary footprints suggest mitochondrial oxidative damage underlies multiple complex I losses in fungi.</title>
        <authorList>
            <person name="Schikora-Tamarit M.A."/>
            <person name="Marcet-Houben M."/>
            <person name="Nosek J."/>
            <person name="Gabaldon T."/>
        </authorList>
    </citation>
    <scope>NUCLEOTIDE SEQUENCE</scope>
    <source>
        <strain evidence="1">CBS2887</strain>
    </source>
</reference>
<accession>A0A9P8TN37</accession>
<keyword evidence="2" id="KW-1185">Reference proteome</keyword>